<sequence>MNFKSLNLQLGTSLIDLPIWNPSSGSVFLDRDTISSQYSIAFTGTLTLDEGVKQCGEVVWTCCDCGSFNGVLANNPSCFSCNTPKCSRCITENTKDRVPTC</sequence>
<organism evidence="1 2">
    <name type="scientific">Microthyrium microscopicum</name>
    <dbReference type="NCBI Taxonomy" id="703497"/>
    <lineage>
        <taxon>Eukaryota</taxon>
        <taxon>Fungi</taxon>
        <taxon>Dikarya</taxon>
        <taxon>Ascomycota</taxon>
        <taxon>Pezizomycotina</taxon>
        <taxon>Dothideomycetes</taxon>
        <taxon>Dothideomycetes incertae sedis</taxon>
        <taxon>Microthyriales</taxon>
        <taxon>Microthyriaceae</taxon>
        <taxon>Microthyrium</taxon>
    </lineage>
</organism>
<accession>A0A6A6TVI6</accession>
<gene>
    <name evidence="1" type="ORF">BT63DRAFT_124885</name>
</gene>
<evidence type="ECO:0000313" key="1">
    <source>
        <dbReference type="EMBL" id="KAF2663331.1"/>
    </source>
</evidence>
<dbReference type="EMBL" id="MU004246">
    <property type="protein sequence ID" value="KAF2663331.1"/>
    <property type="molecule type" value="Genomic_DNA"/>
</dbReference>
<evidence type="ECO:0000313" key="2">
    <source>
        <dbReference type="Proteomes" id="UP000799302"/>
    </source>
</evidence>
<reference evidence="1" key="1">
    <citation type="journal article" date="2020" name="Stud. Mycol.">
        <title>101 Dothideomycetes genomes: a test case for predicting lifestyles and emergence of pathogens.</title>
        <authorList>
            <person name="Haridas S."/>
            <person name="Albert R."/>
            <person name="Binder M."/>
            <person name="Bloem J."/>
            <person name="Labutti K."/>
            <person name="Salamov A."/>
            <person name="Andreopoulos B."/>
            <person name="Baker S."/>
            <person name="Barry K."/>
            <person name="Bills G."/>
            <person name="Bluhm B."/>
            <person name="Cannon C."/>
            <person name="Castanera R."/>
            <person name="Culley D."/>
            <person name="Daum C."/>
            <person name="Ezra D."/>
            <person name="Gonzalez J."/>
            <person name="Henrissat B."/>
            <person name="Kuo A."/>
            <person name="Liang C."/>
            <person name="Lipzen A."/>
            <person name="Lutzoni F."/>
            <person name="Magnuson J."/>
            <person name="Mondo S."/>
            <person name="Nolan M."/>
            <person name="Ohm R."/>
            <person name="Pangilinan J."/>
            <person name="Park H.-J."/>
            <person name="Ramirez L."/>
            <person name="Alfaro M."/>
            <person name="Sun H."/>
            <person name="Tritt A."/>
            <person name="Yoshinaga Y."/>
            <person name="Zwiers L.-H."/>
            <person name="Turgeon B."/>
            <person name="Goodwin S."/>
            <person name="Spatafora J."/>
            <person name="Crous P."/>
            <person name="Grigoriev I."/>
        </authorList>
    </citation>
    <scope>NUCLEOTIDE SEQUENCE</scope>
    <source>
        <strain evidence="1">CBS 115976</strain>
    </source>
</reference>
<dbReference type="AlphaFoldDB" id="A0A6A6TVI6"/>
<keyword evidence="2" id="KW-1185">Reference proteome</keyword>
<proteinExistence type="predicted"/>
<name>A0A6A6TVI6_9PEZI</name>
<protein>
    <submittedName>
        <fullName evidence="1">Uncharacterized protein</fullName>
    </submittedName>
</protein>
<dbReference type="Proteomes" id="UP000799302">
    <property type="component" value="Unassembled WGS sequence"/>
</dbReference>